<keyword evidence="5" id="KW-0812">Transmembrane</keyword>
<feature type="compositionally biased region" description="Low complexity" evidence="4">
    <location>
        <begin position="1198"/>
        <end position="1215"/>
    </location>
</feature>
<protein>
    <submittedName>
        <fullName evidence="8">Uncharacterized protein</fullName>
    </submittedName>
</protein>
<gene>
    <name evidence="8" type="ORF">SPHA_78575</name>
</gene>
<dbReference type="Gene3D" id="2.10.25.10">
    <property type="entry name" value="Laminin"/>
    <property type="match status" value="2"/>
</dbReference>
<dbReference type="SMART" id="SM00179">
    <property type="entry name" value="EGF_CA"/>
    <property type="match status" value="2"/>
</dbReference>
<dbReference type="SUPFAM" id="SSF56496">
    <property type="entry name" value="Fibrinogen C-terminal domain-like"/>
    <property type="match status" value="1"/>
</dbReference>
<feature type="disulfide bond" evidence="2">
    <location>
        <begin position="290"/>
        <end position="299"/>
    </location>
</feature>
<dbReference type="InterPro" id="IPR013320">
    <property type="entry name" value="ConA-like_dom_sf"/>
</dbReference>
<dbReference type="PROSITE" id="PS50026">
    <property type="entry name" value="EGF_3"/>
    <property type="match status" value="3"/>
</dbReference>
<dbReference type="PANTHER" id="PTHR15036">
    <property type="entry name" value="PIKACHURIN-LIKE PROTEIN"/>
    <property type="match status" value="1"/>
</dbReference>
<keyword evidence="9" id="KW-1185">Reference proteome</keyword>
<evidence type="ECO:0000259" key="7">
    <source>
        <dbReference type="PROSITE" id="PS50026"/>
    </source>
</evidence>
<evidence type="ECO:0000256" key="4">
    <source>
        <dbReference type="SAM" id="MobiDB-lite"/>
    </source>
</evidence>
<reference evidence="8" key="1">
    <citation type="submission" date="2021-01" db="EMBL/GenBank/DDBJ databases">
        <authorList>
            <person name="Li R."/>
            <person name="Bekaert M."/>
        </authorList>
    </citation>
    <scope>NUCLEOTIDE SEQUENCE</scope>
    <source>
        <strain evidence="8">Farmed</strain>
    </source>
</reference>
<keyword evidence="2" id="KW-0245">EGF-like domain</keyword>
<feature type="disulfide bond" evidence="3">
    <location>
        <begin position="887"/>
        <end position="914"/>
    </location>
</feature>
<evidence type="ECO:0000313" key="8">
    <source>
        <dbReference type="EMBL" id="CAE1328950.1"/>
    </source>
</evidence>
<dbReference type="PANTHER" id="PTHR15036:SF49">
    <property type="entry name" value="AXOTACTIN"/>
    <property type="match status" value="1"/>
</dbReference>
<keyword evidence="1 2" id="KW-1015">Disulfide bond</keyword>
<dbReference type="SMART" id="SM00181">
    <property type="entry name" value="EGF"/>
    <property type="match status" value="3"/>
</dbReference>
<dbReference type="InterPro" id="IPR000742">
    <property type="entry name" value="EGF"/>
</dbReference>
<feature type="domain" description="Laminin G" evidence="6">
    <location>
        <begin position="513"/>
        <end position="683"/>
    </location>
</feature>
<comment type="caution">
    <text evidence="8">The sequence shown here is derived from an EMBL/GenBank/DDBJ whole genome shotgun (WGS) entry which is preliminary data.</text>
</comment>
<feature type="domain" description="EGF-like" evidence="7">
    <location>
        <begin position="684"/>
        <end position="721"/>
    </location>
</feature>
<proteinExistence type="predicted"/>
<feature type="domain" description="EGF-like" evidence="7">
    <location>
        <begin position="915"/>
        <end position="953"/>
    </location>
</feature>
<evidence type="ECO:0000256" key="1">
    <source>
        <dbReference type="ARBA" id="ARBA00023157"/>
    </source>
</evidence>
<feature type="domain" description="Laminin G" evidence="6">
    <location>
        <begin position="728"/>
        <end position="914"/>
    </location>
</feature>
<dbReference type="OrthoDB" id="5813223at2759"/>
<keyword evidence="5" id="KW-0472">Membrane</keyword>
<feature type="transmembrane region" description="Helical" evidence="5">
    <location>
        <begin position="1238"/>
        <end position="1262"/>
    </location>
</feature>
<organism evidence="8 9">
    <name type="scientific">Acanthosepion pharaonis</name>
    <name type="common">Pharaoh cuttlefish</name>
    <name type="synonym">Sepia pharaonis</name>
    <dbReference type="NCBI Taxonomy" id="158019"/>
    <lineage>
        <taxon>Eukaryota</taxon>
        <taxon>Metazoa</taxon>
        <taxon>Spiralia</taxon>
        <taxon>Lophotrochozoa</taxon>
        <taxon>Mollusca</taxon>
        <taxon>Cephalopoda</taxon>
        <taxon>Coleoidea</taxon>
        <taxon>Decapodiformes</taxon>
        <taxon>Sepiida</taxon>
        <taxon>Sepiina</taxon>
        <taxon>Sepiidae</taxon>
        <taxon>Acanthosepion</taxon>
    </lineage>
</organism>
<feature type="domain" description="EGF-like" evidence="7">
    <location>
        <begin position="263"/>
        <end position="300"/>
    </location>
</feature>
<dbReference type="InterPro" id="IPR001881">
    <property type="entry name" value="EGF-like_Ca-bd_dom"/>
</dbReference>
<feature type="compositionally biased region" description="Polar residues" evidence="4">
    <location>
        <begin position="1402"/>
        <end position="1436"/>
    </location>
</feature>
<evidence type="ECO:0000256" key="5">
    <source>
        <dbReference type="SAM" id="Phobius"/>
    </source>
</evidence>
<evidence type="ECO:0000259" key="6">
    <source>
        <dbReference type="PROSITE" id="PS50025"/>
    </source>
</evidence>
<accession>A0A812EQF1</accession>
<keyword evidence="5" id="KW-1133">Transmembrane helix</keyword>
<dbReference type="InterPro" id="IPR050372">
    <property type="entry name" value="Neurexin-related_CASP"/>
</dbReference>
<dbReference type="PROSITE" id="PS00022">
    <property type="entry name" value="EGF_1"/>
    <property type="match status" value="1"/>
</dbReference>
<feature type="domain" description="Laminin G" evidence="6">
    <location>
        <begin position="78"/>
        <end position="261"/>
    </location>
</feature>
<name>A0A812EQF1_ACAPH</name>
<feature type="domain" description="Laminin G" evidence="6">
    <location>
        <begin position="1"/>
        <end position="81"/>
    </location>
</feature>
<feature type="compositionally biased region" description="Polar residues" evidence="4">
    <location>
        <begin position="1457"/>
        <end position="1476"/>
    </location>
</feature>
<dbReference type="Pfam" id="PF02210">
    <property type="entry name" value="Laminin_G_2"/>
    <property type="match status" value="4"/>
</dbReference>
<dbReference type="Proteomes" id="UP000597762">
    <property type="component" value="Unassembled WGS sequence"/>
</dbReference>
<dbReference type="PROSITE" id="PS50025">
    <property type="entry name" value="LAM_G_DOMAIN"/>
    <property type="match status" value="5"/>
</dbReference>
<evidence type="ECO:0000256" key="2">
    <source>
        <dbReference type="PROSITE-ProRule" id="PRU00076"/>
    </source>
</evidence>
<dbReference type="InterPro" id="IPR036056">
    <property type="entry name" value="Fibrinogen-like_C"/>
</dbReference>
<dbReference type="InterPro" id="IPR001791">
    <property type="entry name" value="Laminin_G"/>
</dbReference>
<dbReference type="EMBL" id="CAHIKZ030005544">
    <property type="protein sequence ID" value="CAE1328950.1"/>
    <property type="molecule type" value="Genomic_DNA"/>
</dbReference>
<evidence type="ECO:0000313" key="9">
    <source>
        <dbReference type="Proteomes" id="UP000597762"/>
    </source>
</evidence>
<dbReference type="CDD" id="cd00110">
    <property type="entry name" value="LamG"/>
    <property type="match status" value="4"/>
</dbReference>
<feature type="domain" description="Laminin G" evidence="6">
    <location>
        <begin position="957"/>
        <end position="1144"/>
    </location>
</feature>
<feature type="region of interest" description="Disordered" evidence="4">
    <location>
        <begin position="1198"/>
        <end position="1219"/>
    </location>
</feature>
<dbReference type="SUPFAM" id="SSF49899">
    <property type="entry name" value="Concanavalin A-like lectins/glucanases"/>
    <property type="match status" value="5"/>
</dbReference>
<dbReference type="SMART" id="SM00282">
    <property type="entry name" value="LamG"/>
    <property type="match status" value="4"/>
</dbReference>
<dbReference type="GO" id="GO:0005509">
    <property type="term" value="F:calcium ion binding"/>
    <property type="evidence" value="ECO:0007669"/>
    <property type="project" value="InterPro"/>
</dbReference>
<dbReference type="GO" id="GO:0016020">
    <property type="term" value="C:membrane"/>
    <property type="evidence" value="ECO:0007669"/>
    <property type="project" value="UniProtKB-SubCell"/>
</dbReference>
<feature type="region of interest" description="Disordered" evidence="4">
    <location>
        <begin position="1148"/>
        <end position="1175"/>
    </location>
</feature>
<comment type="caution">
    <text evidence="2">Lacks conserved residue(s) required for the propagation of feature annotation.</text>
</comment>
<feature type="region of interest" description="Disordered" evidence="4">
    <location>
        <begin position="1378"/>
        <end position="1479"/>
    </location>
</feature>
<dbReference type="Gene3D" id="2.60.120.200">
    <property type="match status" value="5"/>
</dbReference>
<dbReference type="Gene3D" id="2.60.120.1000">
    <property type="match status" value="1"/>
</dbReference>
<dbReference type="CDD" id="cd00054">
    <property type="entry name" value="EGF_CA"/>
    <property type="match status" value="1"/>
</dbReference>
<feature type="disulfide bond" evidence="2">
    <location>
        <begin position="923"/>
        <end position="940"/>
    </location>
</feature>
<sequence>MYVHLDSKTKSKDVKNYLNLDPHVYFGGGQNFVKTKGLKVTQNFIGCLQNIYFNDVSVLYDLKHGNGSTQYHGGPNVQYGCEPIQNTPLSFPRIGTLLSLNLTDKYNLELQMQFRTIQETAILLYIGLTTFDSQTGTDSGILEVWLLDGYPNLKFVPFSKRQNITQSIPITTHVNDNLWHTLHLTFKDQLPTLTVDGVTVKAKPYGHNKPKLRKKLYVGYDFSASSGFVGCIRNVYLQGEPVDLISIVHSEASNGPILDGCHLVDFCKNSTMCEHNSKCVSDWSSMHCDCSDAYEGSACHFAKYRRDCNDYYLAGERQSGVYRADLDGNGPLPPTYVNCEMSYVGGFGEGEIYGQTIVTHNLIPNTTVQSKNFPDLRVIIEYREMSKEHLQLLTSQSAFCEQLIEYQCLKIPIRLGKKLWFKAANERIVKSIGNPNIGTCPCSSTDSCYNKYKCNCDAQTGFWQMDFGYNTDTDQLPVTEIYAERYDHIPDGIGKINLGPLKCWGNKFHDQQKAMTFKSPESYIQAPSWTHKDLIFSFRTFKDKVLLIHQADDKGNYITIHMENGEDIKFKASANGHDINMKIKSDQRVDNGQWHIVKLEQDNYNIRLTFGSKTKLIDIQHQNLPKFLAFPGYMYIGGVPSNMTEVPDVPGLVGCMRDLVYNNQFVELSLPGLYKTEGVNIGCLAACHEKPCQNGGTCVEQWGSYKCVCINKWSHLGYNCENNIDEDMVTFTGTNTSYLFYDKTNQPSILNDTIVMSFRTIKMNALLLYMHDNYDNFVQLELVKENRIVLTFNSFDSVVSASLECSRNLNNEKWHQIVAEVLEQGTRLQVGNEEITIPHKRFKKKQEIFDKKVSVEPPSYSPQKDFVYLYVGGVIPQMTQLSRFKGCIRGLKIGDHVIGLRNKSRNEESVKNMCKEGCISNPCLNDGFCNNEWGDGNFTCDCSQSSYTGRLCNLTPCGDFNGNSYLDMKFDPEVYGTKRIREEKLLLTFQTKAKRKQVLLDIYNSDCNDYLTIFMNSEHRILMKTDQGVGNYIVSSTGTYNDGKLHEIYYQRKIKTGELELRVDKETTTKTYPLHNLDNIDHIRIGGASPCTQRMDPEYKNFKGKIKNVIYTPQRVQIMPLKEHLDNVASKKRNVSVVGEFMSCNEVVEPQTSPGTTNKATSQSSATPLPRRTMTMPTTTDWSATIFFIKTLSPPITSTTPTTTTTTTTLAPTTSQRNFPEPNATGVYIPPMADDMTIVLIVGLVITGILLITIIAILLMCFRTRKTHYASHKGEDVELKEPLHPVGNHMPSSPAMMNHMATFEEFSMITALLNNGGVEMIPNKENVNGVDPNNRFSTSSIPWIDDDQNIYPIYNRKKKRPASSISEVMEEMERIRKAKELGVDPETDLTTPTVNEPDHTVDNITEGSTESKLARGSNTRSEADSFTSHGHLSTNEHNGDSGYEASSKPEGEDENTADNTADTISPDTPEQKTNIYDVNCITDDQEIPVELTNSKQKLLQTSELSV</sequence>
<feature type="compositionally biased region" description="Polar residues" evidence="4">
    <location>
        <begin position="1150"/>
        <end position="1166"/>
    </location>
</feature>
<evidence type="ECO:0000256" key="3">
    <source>
        <dbReference type="PROSITE-ProRule" id="PRU00122"/>
    </source>
</evidence>